<keyword evidence="5 10" id="KW-0548">Nucleotidyltransferase</keyword>
<dbReference type="AlphaFoldDB" id="A0A1M6PPJ3"/>
<dbReference type="EMBL" id="FRAH01000015">
    <property type="protein sequence ID" value="SHK09862.1"/>
    <property type="molecule type" value="Genomic_DNA"/>
</dbReference>
<keyword evidence="13" id="KW-1185">Reference proteome</keyword>
<sequence length="285" mass="31362">MDFLNSFFSGLGITEFVRPSIGITDVLDILIVAYIIYKVIFWIKETRAWVLFKGILVIFAFAAVAALLKLHTIIFVLSNTINMGIIALLIVFQPEMRKALEQLGKGKIFSYFTRGEDAGDEKAAARTVNEIVKAADKMGAAKTGALILMEQEVPLGDLERTGIPIDAIVSSQLLINIFEHNTPLHDGAVIIRRNRVAAATCFLPLTDSNEVSMELGTRHRAAIGASEVSDAHVIVVSEETGKISVARGGVLYRDLTPEQLKNMISEQDHQSAKKKLAIWKGRQDK</sequence>
<gene>
    <name evidence="10" type="primary">dacA</name>
    <name evidence="12" type="ORF">SAMN02745138_01138</name>
</gene>
<name>A0A1M6PPJ3_9FIRM</name>
<keyword evidence="4 10" id="KW-0812">Transmembrane</keyword>
<dbReference type="Proteomes" id="UP000183975">
    <property type="component" value="Unassembled WGS sequence"/>
</dbReference>
<keyword evidence="3 10" id="KW-0808">Transferase</keyword>
<dbReference type="GO" id="GO:0006171">
    <property type="term" value="P:cAMP biosynthetic process"/>
    <property type="evidence" value="ECO:0007669"/>
    <property type="project" value="InterPro"/>
</dbReference>
<dbReference type="InterPro" id="IPR034701">
    <property type="entry name" value="CdaA"/>
</dbReference>
<comment type="catalytic activity">
    <reaction evidence="1 10">
        <text>2 ATP = 3',3'-c-di-AMP + 2 diphosphate</text>
        <dbReference type="Rhea" id="RHEA:35655"/>
        <dbReference type="ChEBI" id="CHEBI:30616"/>
        <dbReference type="ChEBI" id="CHEBI:33019"/>
        <dbReference type="ChEBI" id="CHEBI:71500"/>
        <dbReference type="EC" id="2.7.7.85"/>
    </reaction>
</comment>
<protein>
    <recommendedName>
        <fullName evidence="10">Diadenylate cyclase</fullName>
        <shortName evidence="10">DAC</shortName>
        <ecNumber evidence="10">2.7.7.85</ecNumber>
    </recommendedName>
    <alternativeName>
        <fullName evidence="10">Cyclic-di-AMP synthase</fullName>
        <shortName evidence="10">c-di-AMP synthase</shortName>
    </alternativeName>
</protein>
<feature type="transmembrane region" description="Helical" evidence="10">
    <location>
        <begin position="20"/>
        <end position="37"/>
    </location>
</feature>
<evidence type="ECO:0000256" key="2">
    <source>
        <dbReference type="ARBA" id="ARBA00022475"/>
    </source>
</evidence>
<dbReference type="GO" id="GO:0005524">
    <property type="term" value="F:ATP binding"/>
    <property type="evidence" value="ECO:0007669"/>
    <property type="project" value="UniProtKB-UniRule"/>
</dbReference>
<dbReference type="NCBIfam" id="TIGR00159">
    <property type="entry name" value="diadenylate cyclase CdaA"/>
    <property type="match status" value="1"/>
</dbReference>
<evidence type="ECO:0000259" key="11">
    <source>
        <dbReference type="PROSITE" id="PS51794"/>
    </source>
</evidence>
<dbReference type="GeneID" id="78176469"/>
<dbReference type="InterPro" id="IPR036888">
    <property type="entry name" value="DNA_integrity_DisA_N_sf"/>
</dbReference>
<keyword evidence="2 10" id="KW-1003">Cell membrane</keyword>
<keyword evidence="9 10" id="KW-0472">Membrane</keyword>
<feature type="domain" description="DAC" evidence="11">
    <location>
        <begin position="93"/>
        <end position="257"/>
    </location>
</feature>
<keyword evidence="7 10" id="KW-0067">ATP-binding</keyword>
<dbReference type="PIRSF" id="PIRSF004793">
    <property type="entry name" value="UCP004793"/>
    <property type="match status" value="1"/>
</dbReference>
<dbReference type="GO" id="GO:0004016">
    <property type="term" value="F:adenylate cyclase activity"/>
    <property type="evidence" value="ECO:0007669"/>
    <property type="project" value="UniProtKB-UniRule"/>
</dbReference>
<evidence type="ECO:0000313" key="12">
    <source>
        <dbReference type="EMBL" id="SHK09862.1"/>
    </source>
</evidence>
<dbReference type="InterPro" id="IPR050338">
    <property type="entry name" value="DisA"/>
</dbReference>
<dbReference type="Pfam" id="PF19293">
    <property type="entry name" value="CdaA_N"/>
    <property type="match status" value="1"/>
</dbReference>
<dbReference type="Pfam" id="PF02457">
    <property type="entry name" value="DAC"/>
    <property type="match status" value="1"/>
</dbReference>
<dbReference type="SUPFAM" id="SSF143597">
    <property type="entry name" value="YojJ-like"/>
    <property type="match status" value="1"/>
</dbReference>
<evidence type="ECO:0000256" key="6">
    <source>
        <dbReference type="ARBA" id="ARBA00022741"/>
    </source>
</evidence>
<dbReference type="OrthoDB" id="9807385at2"/>
<evidence type="ECO:0000256" key="8">
    <source>
        <dbReference type="ARBA" id="ARBA00022989"/>
    </source>
</evidence>
<dbReference type="InterPro" id="IPR045585">
    <property type="entry name" value="CdaA_N"/>
</dbReference>
<evidence type="ECO:0000256" key="4">
    <source>
        <dbReference type="ARBA" id="ARBA00022692"/>
    </source>
</evidence>
<evidence type="ECO:0000256" key="9">
    <source>
        <dbReference type="ARBA" id="ARBA00023136"/>
    </source>
</evidence>
<dbReference type="Gene3D" id="3.40.1700.10">
    <property type="entry name" value="DNA integrity scanning protein, DisA, N-terminal domain"/>
    <property type="match status" value="1"/>
</dbReference>
<dbReference type="PROSITE" id="PS51794">
    <property type="entry name" value="DAC"/>
    <property type="match status" value="1"/>
</dbReference>
<dbReference type="PANTHER" id="PTHR34185:SF1">
    <property type="entry name" value="DIADENYLATE CYCLASE"/>
    <property type="match status" value="1"/>
</dbReference>
<dbReference type="EC" id="2.7.7.85" evidence="10"/>
<dbReference type="PANTHER" id="PTHR34185">
    <property type="entry name" value="DIADENYLATE CYCLASE"/>
    <property type="match status" value="1"/>
</dbReference>
<evidence type="ECO:0000256" key="5">
    <source>
        <dbReference type="ARBA" id="ARBA00022695"/>
    </source>
</evidence>
<accession>A0A1M6PPJ3</accession>
<evidence type="ECO:0000256" key="10">
    <source>
        <dbReference type="HAMAP-Rule" id="MF_01499"/>
    </source>
</evidence>
<dbReference type="HAMAP" id="MF_01499">
    <property type="entry name" value="DacA"/>
    <property type="match status" value="1"/>
</dbReference>
<keyword evidence="6 10" id="KW-0547">Nucleotide-binding</keyword>
<comment type="caution">
    <text evidence="10">Lacks conserved residue(s) required for the propagation of feature annotation.</text>
</comment>
<evidence type="ECO:0000256" key="7">
    <source>
        <dbReference type="ARBA" id="ARBA00022840"/>
    </source>
</evidence>
<dbReference type="RefSeq" id="WP_022253469.1">
    <property type="nucleotide sequence ID" value="NZ_FRAH01000015.1"/>
</dbReference>
<dbReference type="InterPro" id="IPR014046">
    <property type="entry name" value="C-di-AMP_synthase"/>
</dbReference>
<evidence type="ECO:0000256" key="3">
    <source>
        <dbReference type="ARBA" id="ARBA00022679"/>
    </source>
</evidence>
<feature type="transmembrane region" description="Helical" evidence="10">
    <location>
        <begin position="49"/>
        <end position="67"/>
    </location>
</feature>
<evidence type="ECO:0000313" key="13">
    <source>
        <dbReference type="Proteomes" id="UP000183975"/>
    </source>
</evidence>
<reference evidence="12 13" key="1">
    <citation type="submission" date="2016-11" db="EMBL/GenBank/DDBJ databases">
        <authorList>
            <person name="Jaros S."/>
            <person name="Januszkiewicz K."/>
            <person name="Wedrychowicz H."/>
        </authorList>
    </citation>
    <scope>NUCLEOTIDE SEQUENCE [LARGE SCALE GENOMIC DNA]</scope>
    <source>
        <strain evidence="12 13">DSM 14214</strain>
    </source>
</reference>
<dbReference type="FunFam" id="3.40.1700.10:FF:000002">
    <property type="entry name" value="Diadenylate cyclase"/>
    <property type="match status" value="1"/>
</dbReference>
<comment type="function">
    <text evidence="10">Catalyzes the condensation of 2 ATP molecules into cyclic di-AMP (c-di-AMP), a second messenger used to regulate differing processes in different bacteria.</text>
</comment>
<feature type="transmembrane region" description="Helical" evidence="10">
    <location>
        <begin position="73"/>
        <end position="92"/>
    </location>
</feature>
<evidence type="ECO:0000256" key="1">
    <source>
        <dbReference type="ARBA" id="ARBA00000877"/>
    </source>
</evidence>
<dbReference type="InterPro" id="IPR003390">
    <property type="entry name" value="DNA_integrity_scan_DisA_N"/>
</dbReference>
<proteinExistence type="inferred from homology"/>
<dbReference type="GO" id="GO:0106408">
    <property type="term" value="F:diadenylate cyclase activity"/>
    <property type="evidence" value="ECO:0007669"/>
    <property type="project" value="UniProtKB-EC"/>
</dbReference>
<keyword evidence="8 10" id="KW-1133">Transmembrane helix</keyword>
<comment type="subunit">
    <text evidence="10">Probably a homodimer.</text>
</comment>
<comment type="similarity">
    <text evidence="10">Belongs to the adenylate cyclase family. DacA/CdaA subfamily.</text>
</comment>
<organism evidence="12 13">
    <name type="scientific">Anaerotignum lactatifermentans DSM 14214</name>
    <dbReference type="NCBI Taxonomy" id="1121323"/>
    <lineage>
        <taxon>Bacteria</taxon>
        <taxon>Bacillati</taxon>
        <taxon>Bacillota</taxon>
        <taxon>Clostridia</taxon>
        <taxon>Lachnospirales</taxon>
        <taxon>Anaerotignaceae</taxon>
        <taxon>Anaerotignum</taxon>
    </lineage>
</organism>